<dbReference type="OrthoDB" id="10040207at2759"/>
<feature type="region of interest" description="Disordered" evidence="1">
    <location>
        <begin position="267"/>
        <end position="302"/>
    </location>
</feature>
<comment type="caution">
    <text evidence="2">The sequence shown here is derived from an EMBL/GenBank/DDBJ whole genome shotgun (WGS) entry which is preliminary data.</text>
</comment>
<evidence type="ECO:0000313" key="2">
    <source>
        <dbReference type="EMBL" id="CAG5126260.1"/>
    </source>
</evidence>
<dbReference type="Proteomes" id="UP000678393">
    <property type="component" value="Unassembled WGS sequence"/>
</dbReference>
<feature type="compositionally biased region" description="Basic and acidic residues" evidence="1">
    <location>
        <begin position="293"/>
        <end position="302"/>
    </location>
</feature>
<protein>
    <submittedName>
        <fullName evidence="2">Uncharacterized protein</fullName>
    </submittedName>
</protein>
<accession>A0A8S3ZEQ1</accession>
<evidence type="ECO:0000313" key="3">
    <source>
        <dbReference type="Proteomes" id="UP000678393"/>
    </source>
</evidence>
<organism evidence="2 3">
    <name type="scientific">Candidula unifasciata</name>
    <dbReference type="NCBI Taxonomy" id="100452"/>
    <lineage>
        <taxon>Eukaryota</taxon>
        <taxon>Metazoa</taxon>
        <taxon>Spiralia</taxon>
        <taxon>Lophotrochozoa</taxon>
        <taxon>Mollusca</taxon>
        <taxon>Gastropoda</taxon>
        <taxon>Heterobranchia</taxon>
        <taxon>Euthyneura</taxon>
        <taxon>Panpulmonata</taxon>
        <taxon>Eupulmonata</taxon>
        <taxon>Stylommatophora</taxon>
        <taxon>Helicina</taxon>
        <taxon>Helicoidea</taxon>
        <taxon>Geomitridae</taxon>
        <taxon>Candidula</taxon>
    </lineage>
</organism>
<dbReference type="GO" id="GO:0005813">
    <property type="term" value="C:centrosome"/>
    <property type="evidence" value="ECO:0007669"/>
    <property type="project" value="TreeGrafter"/>
</dbReference>
<keyword evidence="3" id="KW-1185">Reference proteome</keyword>
<gene>
    <name evidence="2" type="ORF">CUNI_LOCUS11818</name>
</gene>
<evidence type="ECO:0000256" key="1">
    <source>
        <dbReference type="SAM" id="MobiDB-lite"/>
    </source>
</evidence>
<feature type="non-terminal residue" evidence="2">
    <location>
        <position position="659"/>
    </location>
</feature>
<dbReference type="Pfam" id="PF15093">
    <property type="entry name" value="SPMIP4-like"/>
    <property type="match status" value="1"/>
</dbReference>
<dbReference type="EMBL" id="CAJHNH020002313">
    <property type="protein sequence ID" value="CAG5126260.1"/>
    <property type="molecule type" value="Genomic_DNA"/>
</dbReference>
<name>A0A8S3ZEQ1_9EUPU</name>
<dbReference type="PANTHER" id="PTHR31393:SF2">
    <property type="entry name" value="CHROMOSOME 7 OPEN READING FRAME 31"/>
    <property type="match status" value="1"/>
</dbReference>
<dbReference type="PANTHER" id="PTHR31393">
    <property type="entry name" value="C5ORF31"/>
    <property type="match status" value="1"/>
</dbReference>
<feature type="region of interest" description="Disordered" evidence="1">
    <location>
        <begin position="510"/>
        <end position="529"/>
    </location>
</feature>
<dbReference type="AlphaFoldDB" id="A0A8S3ZEQ1"/>
<proteinExistence type="predicted"/>
<reference evidence="2" key="1">
    <citation type="submission" date="2021-04" db="EMBL/GenBank/DDBJ databases">
        <authorList>
            <consortium name="Molecular Ecology Group"/>
        </authorList>
    </citation>
    <scope>NUCLEOTIDE SEQUENCE</scope>
</reference>
<dbReference type="InterPro" id="IPR027886">
    <property type="entry name" value="SPMIP4"/>
</dbReference>
<sequence>MTSLQFFPEPSIREVPPAIWGTGRPDQECLWVPRAPTWHTRGVPTECHYNTTDLKLSNVRDNDELVPRPPAVEITEEVIKIPPEGQRPPLYWPGEQYFDQQSKIHGNRQQYYPAPPKKITPNLQSRPEELSVSERTQNVLRNIERSHWIPTYQLDYTGLGPANPLALDNLDCKKEAFINTGVWDDKLYPRSVNTFDPSQPLEGRLRNLFAPKPAQQIMIERQMIGDSDESRKMNLTEQEEQRLQAGWEYANLPESCNDPLRNQKYQERDPYQKVSYDNKAQNTGRRTPQGHPDSGKDKGYLEERRVERCKTVQGIEAQNRWKLLESSTPAHDIVQLRQKYKILNKNEMPMTFYQHEGEYNEERAGLYKTSYDPQKLTYSMNAKQLSGGDLFNTSMSHVDASLYPTVVWDENEAALNGSRTVVFKNSSLSGDRPSSSDILNPYRKMVAIQRHFLQPTVETARPLVQEGRFIQRDNTYGDSYNTKMFLQENKLHRNIRIEPRDLMSHENQNLERTRETAFPVEPPSTPGMLKSVHHFDDVTIRNIHENMPVRIEESHIKELSVAEREELAKAFGHEKVTSLSYMHTHPDRPHSAGVIIGDTRNLAENLQPPTAVPTVVLRNTERVTKPQFVSFAREPQLRPAPMSETTEQFRKLTTSFMPV</sequence>